<keyword evidence="7 13" id="KW-1005">Bacterial flagellum biogenesis</keyword>
<proteinExistence type="inferred from homology"/>
<gene>
    <name evidence="13 15" type="primary">flhB</name>
    <name evidence="15" type="ORF">EZJ19_04700</name>
</gene>
<dbReference type="PANTHER" id="PTHR30531">
    <property type="entry name" value="FLAGELLAR BIOSYNTHETIC PROTEIN FLHB"/>
    <property type="match status" value="1"/>
</dbReference>
<dbReference type="RefSeq" id="WP_131445138.1">
    <property type="nucleotide sequence ID" value="NZ_SJZB01000016.1"/>
</dbReference>
<evidence type="ECO:0000256" key="12">
    <source>
        <dbReference type="ARBA" id="ARBA00025078"/>
    </source>
</evidence>
<dbReference type="GO" id="GO:0044780">
    <property type="term" value="P:bacterial-type flagellum assembly"/>
    <property type="evidence" value="ECO:0007669"/>
    <property type="project" value="InterPro"/>
</dbReference>
<dbReference type="SUPFAM" id="SSF160544">
    <property type="entry name" value="EscU C-terminal domain-like"/>
    <property type="match status" value="1"/>
</dbReference>
<evidence type="ECO:0000256" key="2">
    <source>
        <dbReference type="ARBA" id="ARBA00010690"/>
    </source>
</evidence>
<feature type="transmembrane region" description="Helical" evidence="13">
    <location>
        <begin position="36"/>
        <end position="55"/>
    </location>
</feature>
<evidence type="ECO:0000256" key="6">
    <source>
        <dbReference type="ARBA" id="ARBA00022692"/>
    </source>
</evidence>
<evidence type="ECO:0000313" key="15">
    <source>
        <dbReference type="EMBL" id="TCJ16592.1"/>
    </source>
</evidence>
<dbReference type="Proteomes" id="UP000295443">
    <property type="component" value="Unassembled WGS sequence"/>
</dbReference>
<sequence length="376" mass="41473">MAEDSDLERTEPASGRKIQKARDEGNVPRSRELSTFAVLMATGAALALMGGYLIGTLRRMMHNSLDFGRADVVSPTMMATDLGEAAWDALFTVLPVAAVVLLAAIVSNTVVSGWNFSLKPLEANLGKMNPIKGLGRMFNWKALVELAKAALKGGIIAGASAWMIWLQWDEILTLTAEPMESAMPHFGWITMYTFLAAAAAFALIAAIDVPYQIWNYYHGLRMTKEEVRQEYKETEGDPQIKARIRSLQREQARRRMMQAVPKADVVVTNPMHYAVALQYEEKGMAAPVVVAKGAQLVAERIKELAREHHVPVVEAPPLARALHRHVEVGDAIPGPLFTAVAQVLAYVYQLNHQMNPVLPEAWQVPAKFDPANRLEA</sequence>
<comment type="similarity">
    <text evidence="2 13">Belongs to the type III secretion exporter family.</text>
</comment>
<keyword evidence="9 13" id="KW-1133">Transmembrane helix</keyword>
<keyword evidence="15" id="KW-0282">Flagellum</keyword>
<dbReference type="EMBL" id="SJZB01000016">
    <property type="protein sequence ID" value="TCJ16592.1"/>
    <property type="molecule type" value="Genomic_DNA"/>
</dbReference>
<comment type="function">
    <text evidence="12 13">Required for formation of the rod structure in the basal body of the flagellar apparatus. Together with FliI and FliH, may constitute the export apparatus of flagellin.</text>
</comment>
<feature type="transmembrane region" description="Helical" evidence="13">
    <location>
        <begin position="146"/>
        <end position="165"/>
    </location>
</feature>
<dbReference type="OrthoDB" id="9807950at2"/>
<keyword evidence="6 13" id="KW-0812">Transmembrane</keyword>
<dbReference type="FunFam" id="3.40.1690.10:FF:000001">
    <property type="entry name" value="Flagellar biosynthetic protein FlhB"/>
    <property type="match status" value="1"/>
</dbReference>
<keyword evidence="4 13" id="KW-0813">Transport</keyword>
<dbReference type="PANTHER" id="PTHR30531:SF12">
    <property type="entry name" value="FLAGELLAR BIOSYNTHETIC PROTEIN FLHB"/>
    <property type="match status" value="1"/>
</dbReference>
<evidence type="ECO:0000256" key="4">
    <source>
        <dbReference type="ARBA" id="ARBA00022448"/>
    </source>
</evidence>
<evidence type="ECO:0000313" key="16">
    <source>
        <dbReference type="Proteomes" id="UP000295443"/>
    </source>
</evidence>
<keyword evidence="15" id="KW-0966">Cell projection</keyword>
<reference evidence="15 16" key="1">
    <citation type="submission" date="2019-03" db="EMBL/GenBank/DDBJ databases">
        <title>Genome sequence of Thiobacillaceae bacterium LSR1, a sulfur-oxidizing bacterium isolated from freshwater sediment.</title>
        <authorList>
            <person name="Li S."/>
        </authorList>
    </citation>
    <scope>NUCLEOTIDE SEQUENCE [LARGE SCALE GENOMIC DNA]</scope>
    <source>
        <strain evidence="15 16">LSR1</strain>
    </source>
</reference>
<dbReference type="Gene3D" id="3.40.1690.10">
    <property type="entry name" value="secretion proteins EscU"/>
    <property type="match status" value="1"/>
</dbReference>
<dbReference type="PRINTS" id="PR00950">
    <property type="entry name" value="TYPE3IMSPROT"/>
</dbReference>
<dbReference type="NCBIfam" id="TIGR00328">
    <property type="entry name" value="flhB"/>
    <property type="match status" value="1"/>
</dbReference>
<comment type="caution">
    <text evidence="15">The sequence shown here is derived from an EMBL/GenBank/DDBJ whole genome shotgun (WGS) entry which is preliminary data.</text>
</comment>
<dbReference type="AlphaFoldDB" id="A0A4V6NB15"/>
<evidence type="ECO:0000256" key="11">
    <source>
        <dbReference type="ARBA" id="ARBA00023225"/>
    </source>
</evidence>
<keyword evidence="16" id="KW-1185">Reference proteome</keyword>
<feature type="transmembrane region" description="Helical" evidence="13">
    <location>
        <begin position="89"/>
        <end position="111"/>
    </location>
</feature>
<keyword evidence="10 13" id="KW-0472">Membrane</keyword>
<evidence type="ECO:0000256" key="8">
    <source>
        <dbReference type="ARBA" id="ARBA00022927"/>
    </source>
</evidence>
<dbReference type="Pfam" id="PF01312">
    <property type="entry name" value="Bac_export_2"/>
    <property type="match status" value="1"/>
</dbReference>
<dbReference type="GO" id="GO:0009306">
    <property type="term" value="P:protein secretion"/>
    <property type="evidence" value="ECO:0007669"/>
    <property type="project" value="InterPro"/>
</dbReference>
<organism evidence="15 16">
    <name type="scientific">Parasulfuritortus cantonensis</name>
    <dbReference type="NCBI Taxonomy" id="2528202"/>
    <lineage>
        <taxon>Bacteria</taxon>
        <taxon>Pseudomonadati</taxon>
        <taxon>Pseudomonadota</taxon>
        <taxon>Betaproteobacteria</taxon>
        <taxon>Nitrosomonadales</taxon>
        <taxon>Thiobacillaceae</taxon>
        <taxon>Parasulfuritortus</taxon>
    </lineage>
</organism>
<evidence type="ECO:0000256" key="9">
    <source>
        <dbReference type="ARBA" id="ARBA00022989"/>
    </source>
</evidence>
<comment type="subcellular location">
    <subcellularLocation>
        <location evidence="1">Cell membrane</location>
        <topology evidence="1">Multi-pass membrane protein</topology>
    </subcellularLocation>
</comment>
<evidence type="ECO:0000256" key="3">
    <source>
        <dbReference type="ARBA" id="ARBA00021622"/>
    </source>
</evidence>
<evidence type="ECO:0000256" key="14">
    <source>
        <dbReference type="SAM" id="MobiDB-lite"/>
    </source>
</evidence>
<feature type="transmembrane region" description="Helical" evidence="13">
    <location>
        <begin position="185"/>
        <end position="207"/>
    </location>
</feature>
<dbReference type="GO" id="GO:0005886">
    <property type="term" value="C:plasma membrane"/>
    <property type="evidence" value="ECO:0007669"/>
    <property type="project" value="UniProtKB-SubCell"/>
</dbReference>
<keyword evidence="5 13" id="KW-1003">Cell membrane</keyword>
<name>A0A4V6NB15_9PROT</name>
<keyword evidence="15" id="KW-0969">Cilium</keyword>
<dbReference type="InterPro" id="IPR006135">
    <property type="entry name" value="T3SS_substrate_exporter"/>
</dbReference>
<feature type="region of interest" description="Disordered" evidence="14">
    <location>
        <begin position="1"/>
        <end position="26"/>
    </location>
</feature>
<accession>A0A4V6NB15</accession>
<evidence type="ECO:0000256" key="5">
    <source>
        <dbReference type="ARBA" id="ARBA00022475"/>
    </source>
</evidence>
<dbReference type="Gene3D" id="6.10.250.2080">
    <property type="match status" value="1"/>
</dbReference>
<evidence type="ECO:0000256" key="13">
    <source>
        <dbReference type="RuleBase" id="RU364091"/>
    </source>
</evidence>
<keyword evidence="11 13" id="KW-1006">Bacterial flagellum protein export</keyword>
<protein>
    <recommendedName>
        <fullName evidence="3 13">Flagellar biosynthetic protein FlhB</fullName>
    </recommendedName>
</protein>
<evidence type="ECO:0000256" key="1">
    <source>
        <dbReference type="ARBA" id="ARBA00004651"/>
    </source>
</evidence>
<evidence type="ECO:0000256" key="7">
    <source>
        <dbReference type="ARBA" id="ARBA00022795"/>
    </source>
</evidence>
<dbReference type="InterPro" id="IPR029025">
    <property type="entry name" value="T3SS_substrate_exporter_C"/>
</dbReference>
<evidence type="ECO:0000256" key="10">
    <source>
        <dbReference type="ARBA" id="ARBA00023136"/>
    </source>
</evidence>
<keyword evidence="8 13" id="KW-0653">Protein transport</keyword>
<dbReference type="InterPro" id="IPR006136">
    <property type="entry name" value="FlhB"/>
</dbReference>